<dbReference type="Proteomes" id="UP000292052">
    <property type="component" value="Unassembled WGS sequence"/>
</dbReference>
<sequence>MTIIAKVIETNDSEENPGSSDSESEQEMNACEDDAEKLNMNTGWADSVAKILKINKPKGKKTVVLSKAKKLTDVKWQKSKLVTFQIATADGEVKEEKIELEDKKTEERPSKKRKREFPNFRVKPNILEKERERTLAKIATRGVVQLFNAVRMQQKDISKKLQEAGPLEVRKEKVLKSIDKRAFLDVLMGEKSQIVDDNLGENKKQKSQENTVKDQTWSVLHDDFMMGAKLKDWDKEFETEIEPEQDIEIESE</sequence>
<dbReference type="Pfam" id="PF07890">
    <property type="entry name" value="Rrp15p"/>
    <property type="match status" value="1"/>
</dbReference>
<evidence type="ECO:0000256" key="2">
    <source>
        <dbReference type="ARBA" id="ARBA00017475"/>
    </source>
</evidence>
<evidence type="ECO:0000313" key="4">
    <source>
        <dbReference type="EMBL" id="RZB45751.1"/>
    </source>
</evidence>
<gene>
    <name evidence="4" type="ORF">BDFB_002616</name>
</gene>
<comment type="caution">
    <text evidence="4">The sequence shown here is derived from an EMBL/GenBank/DDBJ whole genome shotgun (WGS) entry which is preliminary data.</text>
</comment>
<proteinExistence type="inferred from homology"/>
<dbReference type="InterPro" id="IPR012459">
    <property type="entry name" value="Rrp15"/>
</dbReference>
<dbReference type="PANTHER" id="PTHR13245:SF14">
    <property type="entry name" value="RRP15-LIKE PROTEIN"/>
    <property type="match status" value="1"/>
</dbReference>
<dbReference type="GO" id="GO:0000460">
    <property type="term" value="P:maturation of 5.8S rRNA"/>
    <property type="evidence" value="ECO:0007669"/>
    <property type="project" value="TreeGrafter"/>
</dbReference>
<evidence type="ECO:0000256" key="1">
    <source>
        <dbReference type="ARBA" id="ARBA00007462"/>
    </source>
</evidence>
<dbReference type="GO" id="GO:0000470">
    <property type="term" value="P:maturation of LSU-rRNA"/>
    <property type="evidence" value="ECO:0007669"/>
    <property type="project" value="TreeGrafter"/>
</dbReference>
<protein>
    <recommendedName>
        <fullName evidence="2">RRP15-like protein</fullName>
    </recommendedName>
</protein>
<feature type="compositionally biased region" description="Acidic residues" evidence="3">
    <location>
        <begin position="22"/>
        <end position="32"/>
    </location>
</feature>
<feature type="region of interest" description="Disordered" evidence="3">
    <location>
        <begin position="6"/>
        <end position="32"/>
    </location>
</feature>
<evidence type="ECO:0000313" key="5">
    <source>
        <dbReference type="Proteomes" id="UP000292052"/>
    </source>
</evidence>
<dbReference type="GO" id="GO:0030687">
    <property type="term" value="C:preribosome, large subunit precursor"/>
    <property type="evidence" value="ECO:0007669"/>
    <property type="project" value="TreeGrafter"/>
</dbReference>
<evidence type="ECO:0000256" key="3">
    <source>
        <dbReference type="SAM" id="MobiDB-lite"/>
    </source>
</evidence>
<name>A0A482VDD8_ASBVE</name>
<reference evidence="4 5" key="1">
    <citation type="submission" date="2017-03" db="EMBL/GenBank/DDBJ databases">
        <title>Genome of the blue death feigning beetle - Asbolus verrucosus.</title>
        <authorList>
            <person name="Rider S.D."/>
        </authorList>
    </citation>
    <scope>NUCLEOTIDE SEQUENCE [LARGE SCALE GENOMIC DNA]</scope>
    <source>
        <strain evidence="4">Butters</strain>
        <tissue evidence="4">Head and leg muscle</tissue>
    </source>
</reference>
<dbReference type="AlphaFoldDB" id="A0A482VDD8"/>
<dbReference type="PANTHER" id="PTHR13245">
    <property type="entry name" value="RRP15-LIKE PROTEIN"/>
    <property type="match status" value="1"/>
</dbReference>
<accession>A0A482VDD8</accession>
<organism evidence="4 5">
    <name type="scientific">Asbolus verrucosus</name>
    <name type="common">Desert ironclad beetle</name>
    <dbReference type="NCBI Taxonomy" id="1661398"/>
    <lineage>
        <taxon>Eukaryota</taxon>
        <taxon>Metazoa</taxon>
        <taxon>Ecdysozoa</taxon>
        <taxon>Arthropoda</taxon>
        <taxon>Hexapoda</taxon>
        <taxon>Insecta</taxon>
        <taxon>Pterygota</taxon>
        <taxon>Neoptera</taxon>
        <taxon>Endopterygota</taxon>
        <taxon>Coleoptera</taxon>
        <taxon>Polyphaga</taxon>
        <taxon>Cucujiformia</taxon>
        <taxon>Tenebrionidae</taxon>
        <taxon>Pimeliinae</taxon>
        <taxon>Asbolus</taxon>
    </lineage>
</organism>
<dbReference type="EMBL" id="QDEB01111538">
    <property type="protein sequence ID" value="RZB45751.1"/>
    <property type="molecule type" value="Genomic_DNA"/>
</dbReference>
<keyword evidence="5" id="KW-1185">Reference proteome</keyword>
<dbReference type="OrthoDB" id="20949at2759"/>
<comment type="similarity">
    <text evidence="1">Belongs to the RRP15 family.</text>
</comment>
<dbReference type="STRING" id="1661398.A0A482VDD8"/>